<dbReference type="PROSITE" id="PS50217">
    <property type="entry name" value="BZIP"/>
    <property type="match status" value="1"/>
</dbReference>
<keyword evidence="2" id="KW-0805">Transcription regulation</keyword>
<feature type="region of interest" description="Disordered" evidence="7">
    <location>
        <begin position="274"/>
        <end position="379"/>
    </location>
</feature>
<evidence type="ECO:0000256" key="4">
    <source>
        <dbReference type="ARBA" id="ARBA00023163"/>
    </source>
</evidence>
<evidence type="ECO:0000256" key="6">
    <source>
        <dbReference type="SAM" id="Coils"/>
    </source>
</evidence>
<dbReference type="SUPFAM" id="SSF57959">
    <property type="entry name" value="Leucine zipper domain"/>
    <property type="match status" value="1"/>
</dbReference>
<evidence type="ECO:0000313" key="9">
    <source>
        <dbReference type="EMBL" id="CAF9915112.1"/>
    </source>
</evidence>
<dbReference type="GO" id="GO:0003700">
    <property type="term" value="F:DNA-binding transcription factor activity"/>
    <property type="evidence" value="ECO:0007669"/>
    <property type="project" value="InterPro"/>
</dbReference>
<dbReference type="AlphaFoldDB" id="A0A8H3I4Z2"/>
<keyword evidence="5" id="KW-0539">Nucleus</keyword>
<dbReference type="InterPro" id="IPR051027">
    <property type="entry name" value="bZIP_transcription_factors"/>
</dbReference>
<feature type="compositionally biased region" description="Basic residues" evidence="7">
    <location>
        <begin position="340"/>
        <end position="350"/>
    </location>
</feature>
<dbReference type="Gene3D" id="1.20.5.170">
    <property type="match status" value="1"/>
</dbReference>
<comment type="subcellular location">
    <subcellularLocation>
        <location evidence="1">Nucleus</location>
    </subcellularLocation>
</comment>
<keyword evidence="3" id="KW-0238">DNA-binding</keyword>
<dbReference type="Proteomes" id="UP000664521">
    <property type="component" value="Unassembled WGS sequence"/>
</dbReference>
<dbReference type="Pfam" id="PF11785">
    <property type="entry name" value="Aft1_OSA"/>
    <property type="match status" value="1"/>
</dbReference>
<evidence type="ECO:0000256" key="3">
    <source>
        <dbReference type="ARBA" id="ARBA00023125"/>
    </source>
</evidence>
<dbReference type="InterPro" id="IPR021756">
    <property type="entry name" value="TF_Aft1_HRR"/>
</dbReference>
<dbReference type="InterPro" id="IPR002112">
    <property type="entry name" value="Leuzip_Jun"/>
</dbReference>
<evidence type="ECO:0000256" key="2">
    <source>
        <dbReference type="ARBA" id="ARBA00023015"/>
    </source>
</evidence>
<feature type="compositionally biased region" description="Polar residues" evidence="7">
    <location>
        <begin position="67"/>
        <end position="83"/>
    </location>
</feature>
<proteinExistence type="predicted"/>
<dbReference type="GO" id="GO:0003677">
    <property type="term" value="F:DNA binding"/>
    <property type="evidence" value="ECO:0007669"/>
    <property type="project" value="UniProtKB-KW"/>
</dbReference>
<keyword evidence="6" id="KW-0175">Coiled coil</keyword>
<evidence type="ECO:0000313" key="10">
    <source>
        <dbReference type="Proteomes" id="UP000664521"/>
    </source>
</evidence>
<dbReference type="PANTHER" id="PTHR19304">
    <property type="entry name" value="CYCLIC-AMP RESPONSE ELEMENT BINDING PROTEIN"/>
    <property type="match status" value="1"/>
</dbReference>
<reference evidence="9" key="1">
    <citation type="submission" date="2021-03" db="EMBL/GenBank/DDBJ databases">
        <authorList>
            <person name="Tagirdzhanova G."/>
        </authorList>
    </citation>
    <scope>NUCLEOTIDE SEQUENCE</scope>
</reference>
<evidence type="ECO:0000256" key="5">
    <source>
        <dbReference type="ARBA" id="ARBA00023242"/>
    </source>
</evidence>
<dbReference type="CDD" id="cd14687">
    <property type="entry name" value="bZIP_ATF2"/>
    <property type="match status" value="1"/>
</dbReference>
<keyword evidence="10" id="KW-1185">Reference proteome</keyword>
<sequence length="524" mass="55352">MDSNKGGGIVVKSEENSKVESAIGKTDNTPPRSNAPAILQDPPHDNTGNKDGSNAESKALAPPPRPSQANESSDYFSAHNNNRFLEEPNPFERSFGVPSSEAPAGSQSLLPPVAALTSPAPLVGGTPNNWSSLRAGPLSPAMLGGPVGSSISEGYFDGALRGGFTPQESSLRTGLTPGGGGSMFPAPSPNSQALYQQLAGGGATPNTLDFHRTAMNAAAAKKTENSSTVNGTSGQDGRVPVATMNQAGQSQQFDQHDAANGLFLLAQAGNGAQANNQFAMPNHPSNVANNSQTASHEPSPQMAKRATRNANGSIGGGSISESVRGQSEVSADDSGDHSKPATRNRGKRSSTGKGAPATNGRRKAEEAPSKQPAPKKAKNNISAAQMSLDMDMVGVDSDEENNVKEEQFNENGKNMTDEEKRKNFLERNRVAALKCRQRKKQWLANLQAKVEIFSSENDSLSAQVNAMRDEIVQLKSILLQHKECPVTQAQGLGPYFQQQQEYNNHANPYGMAMNGQQIIAGQRN</sequence>
<evidence type="ECO:0000256" key="1">
    <source>
        <dbReference type="ARBA" id="ARBA00004123"/>
    </source>
</evidence>
<dbReference type="SMART" id="SM00338">
    <property type="entry name" value="BRLZ"/>
    <property type="match status" value="1"/>
</dbReference>
<evidence type="ECO:0000259" key="8">
    <source>
        <dbReference type="PROSITE" id="PS50217"/>
    </source>
</evidence>
<comment type="caution">
    <text evidence="9">The sequence shown here is derived from an EMBL/GenBank/DDBJ whole genome shotgun (WGS) entry which is preliminary data.</text>
</comment>
<feature type="domain" description="BZIP" evidence="8">
    <location>
        <begin position="418"/>
        <end position="481"/>
    </location>
</feature>
<dbReference type="OrthoDB" id="295274at2759"/>
<feature type="coiled-coil region" evidence="6">
    <location>
        <begin position="443"/>
        <end position="477"/>
    </location>
</feature>
<feature type="region of interest" description="Disordered" evidence="7">
    <location>
        <begin position="1"/>
        <end position="112"/>
    </location>
</feature>
<organism evidence="9 10">
    <name type="scientific">Heterodermia speciosa</name>
    <dbReference type="NCBI Taxonomy" id="116794"/>
    <lineage>
        <taxon>Eukaryota</taxon>
        <taxon>Fungi</taxon>
        <taxon>Dikarya</taxon>
        <taxon>Ascomycota</taxon>
        <taxon>Pezizomycotina</taxon>
        <taxon>Lecanoromycetes</taxon>
        <taxon>OSLEUM clade</taxon>
        <taxon>Lecanoromycetidae</taxon>
        <taxon>Caliciales</taxon>
        <taxon>Physciaceae</taxon>
        <taxon>Heterodermia</taxon>
    </lineage>
</organism>
<evidence type="ECO:0000256" key="7">
    <source>
        <dbReference type="SAM" id="MobiDB-lite"/>
    </source>
</evidence>
<feature type="compositionally biased region" description="Polar residues" evidence="7">
    <location>
        <begin position="283"/>
        <end position="298"/>
    </location>
</feature>
<accession>A0A8H3I4Z2</accession>
<dbReference type="InterPro" id="IPR021755">
    <property type="entry name" value="TF_Aft1_HRA"/>
</dbReference>
<gene>
    <name evidence="9" type="ORF">HETSPECPRED_002303</name>
</gene>
<protein>
    <recommendedName>
        <fullName evidence="8">BZIP domain-containing protein</fullName>
    </recommendedName>
</protein>
<dbReference type="InterPro" id="IPR020956">
    <property type="entry name" value="TF_Aft1_OSM"/>
</dbReference>
<dbReference type="EMBL" id="CAJPDS010000015">
    <property type="protein sequence ID" value="CAF9915112.1"/>
    <property type="molecule type" value="Genomic_DNA"/>
</dbReference>
<dbReference type="Pfam" id="PF11786">
    <property type="entry name" value="Aft1_HRA"/>
    <property type="match status" value="1"/>
</dbReference>
<dbReference type="Pfam" id="PF11787">
    <property type="entry name" value="Aft1_HRR"/>
    <property type="match status" value="1"/>
</dbReference>
<dbReference type="PRINTS" id="PR00043">
    <property type="entry name" value="LEUZIPPRJUN"/>
</dbReference>
<dbReference type="InterPro" id="IPR046347">
    <property type="entry name" value="bZIP_sf"/>
</dbReference>
<dbReference type="FunFam" id="1.20.5.170:FF:000053">
    <property type="entry name" value="BZIP transcription factor AtfA"/>
    <property type="match status" value="1"/>
</dbReference>
<name>A0A8H3I4Z2_9LECA</name>
<dbReference type="InterPro" id="IPR004827">
    <property type="entry name" value="bZIP"/>
</dbReference>
<dbReference type="GO" id="GO:0005634">
    <property type="term" value="C:nucleus"/>
    <property type="evidence" value="ECO:0007669"/>
    <property type="project" value="UniProtKB-SubCell"/>
</dbReference>
<dbReference type="Pfam" id="PF00170">
    <property type="entry name" value="bZIP_1"/>
    <property type="match status" value="1"/>
</dbReference>
<keyword evidence="4" id="KW-0804">Transcription</keyword>